<name>A0A1M4ZTS7_9HYPH</name>
<protein>
    <submittedName>
        <fullName evidence="1">Uncharacterized protein</fullName>
    </submittedName>
</protein>
<gene>
    <name evidence="1" type="ORF">SAMN02745223_02073</name>
</gene>
<dbReference type="RefSeq" id="WP_046137157.1">
    <property type="nucleotide sequence ID" value="NZ_FQVC01000005.1"/>
</dbReference>
<dbReference type="AlphaFoldDB" id="A0A1M4ZTS7"/>
<evidence type="ECO:0000313" key="2">
    <source>
        <dbReference type="Proteomes" id="UP000184533"/>
    </source>
</evidence>
<dbReference type="Proteomes" id="UP000184533">
    <property type="component" value="Unassembled WGS sequence"/>
</dbReference>
<reference evidence="1 2" key="1">
    <citation type="submission" date="2016-11" db="EMBL/GenBank/DDBJ databases">
        <authorList>
            <person name="Jaros S."/>
            <person name="Januszkiewicz K."/>
            <person name="Wedrychowicz H."/>
        </authorList>
    </citation>
    <scope>NUCLEOTIDE SEQUENCE [LARGE SCALE GENOMIC DNA]</scope>
    <source>
        <strain evidence="1 2">DSM 17137</strain>
    </source>
</reference>
<evidence type="ECO:0000313" key="1">
    <source>
        <dbReference type="EMBL" id="SHF21237.1"/>
    </source>
</evidence>
<accession>A0A1M4ZTS7</accession>
<organism evidence="1 2">
    <name type="scientific">Devosia limi DSM 17137</name>
    <dbReference type="NCBI Taxonomy" id="1121477"/>
    <lineage>
        <taxon>Bacteria</taxon>
        <taxon>Pseudomonadati</taxon>
        <taxon>Pseudomonadota</taxon>
        <taxon>Alphaproteobacteria</taxon>
        <taxon>Hyphomicrobiales</taxon>
        <taxon>Devosiaceae</taxon>
        <taxon>Devosia</taxon>
    </lineage>
</organism>
<sequence>MPYQLVDISVAEKHPHPRLAHRINGRVRAVLNEERDGTIYPHDLSIPVWAEITPTMSEADIDMALMLKAATIVTKLKATLERSDAGTPA</sequence>
<proteinExistence type="predicted"/>
<dbReference type="OrthoDB" id="7949457at2"/>
<dbReference type="EMBL" id="FQVC01000005">
    <property type="protein sequence ID" value="SHF21237.1"/>
    <property type="molecule type" value="Genomic_DNA"/>
</dbReference>